<protein>
    <recommendedName>
        <fullName evidence="3">SepL/TyeA/HrpJ family type III secretion system gatekeeper</fullName>
    </recommendedName>
</protein>
<dbReference type="EMBL" id="CABPRV010000008">
    <property type="protein sequence ID" value="VVE27973.1"/>
    <property type="molecule type" value="Genomic_DNA"/>
</dbReference>
<sequence>MASQPSLGLAASDWRVDFTGLFELPLSTDDATSVTRPAIGKRDFATALGGDDATHAAHWKRLSALREIPALDPRPSTSGMRYRTGPSIPEPVLRKALLVLGDPAAQAPDWFATLASRAVDVVLDKGHYADARHLLEGLLRRLETDQALAHWTTAFERVVALALRFEARTEDAARAMLLTCSKTSGDGAQTLAQASTNASIEHLVAHRLHAIADGPADGRASEWRDLLDGMQRSRACTTAQRLVPLARFIGLLNEAEQTPAAMALVEAACTFAGHGGWRELASELLGAVPSGEMAAIARSLTSSDRRMFADDVKAVVEAISERIDRLSDDDTRALIEHLEPIVMMRGDFDYLVFGPDECAQMLDDLRTTCRRRGFDDLTSQLDTTLEAVCDEYKRTMMD</sequence>
<evidence type="ECO:0008006" key="3">
    <source>
        <dbReference type="Google" id="ProtNLM"/>
    </source>
</evidence>
<evidence type="ECO:0000313" key="2">
    <source>
        <dbReference type="Proteomes" id="UP000366065"/>
    </source>
</evidence>
<dbReference type="RefSeq" id="WP_150722288.1">
    <property type="nucleotide sequence ID" value="NZ_CABPRV010000008.1"/>
</dbReference>
<proteinExistence type="predicted"/>
<keyword evidence="2" id="KW-1185">Reference proteome</keyword>
<comment type="caution">
    <text evidence="1">The sequence shown here is derived from an EMBL/GenBank/DDBJ whole genome shotgun (WGS) entry which is preliminary data.</text>
</comment>
<name>A0ABY6WCT7_9BURK</name>
<evidence type="ECO:0000313" key="1">
    <source>
        <dbReference type="EMBL" id="VVE27973.1"/>
    </source>
</evidence>
<gene>
    <name evidence="1" type="ORF">PCA20602_03498</name>
</gene>
<organism evidence="1 2">
    <name type="scientific">Pandoraea capi</name>
    <dbReference type="NCBI Taxonomy" id="2508286"/>
    <lineage>
        <taxon>Bacteria</taxon>
        <taxon>Pseudomonadati</taxon>
        <taxon>Pseudomonadota</taxon>
        <taxon>Betaproteobacteria</taxon>
        <taxon>Burkholderiales</taxon>
        <taxon>Burkholderiaceae</taxon>
        <taxon>Pandoraea</taxon>
    </lineage>
</organism>
<dbReference type="Proteomes" id="UP000366065">
    <property type="component" value="Unassembled WGS sequence"/>
</dbReference>
<reference evidence="1 2" key="1">
    <citation type="submission" date="2019-08" db="EMBL/GenBank/DDBJ databases">
        <authorList>
            <person name="Peeters C."/>
        </authorList>
    </citation>
    <scope>NUCLEOTIDE SEQUENCE [LARGE SCALE GENOMIC DNA]</scope>
    <source>
        <strain evidence="1 2">LMG 20602</strain>
    </source>
</reference>
<accession>A0ABY6WCT7</accession>